<dbReference type="Proteomes" id="UP001140096">
    <property type="component" value="Unassembled WGS sequence"/>
</dbReference>
<proteinExistence type="predicted"/>
<evidence type="ECO:0000313" key="2">
    <source>
        <dbReference type="Proteomes" id="UP001140096"/>
    </source>
</evidence>
<accession>A0ACC1LIV6</accession>
<sequence length="249" mass="26845">MYCQLTEKVQAFGSATLGASSQLRSRLKAGLSKLNDLASTDGGKGADSAWSKSAVTGASKESIMQHVQNLHQVYQHAHAQLKSKLEAHGVVLEKIAGSYMSRRLPLTGFYGPLTALMLMYLVCDIWRHRADMRHCMRQSTEVETVGAEATHAFQQEILLVSEAMVTASVYLAVVPMVIILLVVMELNGSPSWLVISSYTCLLADMLVATNPVLLGGIWPGGDTGDVEQRLAAGITVFIAVCCLAQTVYG</sequence>
<protein>
    <submittedName>
        <fullName evidence="1">Uncharacterized protein</fullName>
    </submittedName>
</protein>
<keyword evidence="2" id="KW-1185">Reference proteome</keyword>
<evidence type="ECO:0000313" key="1">
    <source>
        <dbReference type="EMBL" id="KAJ2809753.1"/>
    </source>
</evidence>
<reference evidence="1" key="1">
    <citation type="submission" date="2022-07" db="EMBL/GenBank/DDBJ databases">
        <title>Phylogenomic reconstructions and comparative analyses of Kickxellomycotina fungi.</title>
        <authorList>
            <person name="Reynolds N.K."/>
            <person name="Stajich J.E."/>
            <person name="Barry K."/>
            <person name="Grigoriev I.V."/>
            <person name="Crous P."/>
            <person name="Smith M.E."/>
        </authorList>
    </citation>
    <scope>NUCLEOTIDE SEQUENCE</scope>
    <source>
        <strain evidence="1">CBS 102833</strain>
    </source>
</reference>
<organism evidence="1 2">
    <name type="scientific">Coemansia furcata</name>
    <dbReference type="NCBI Taxonomy" id="417177"/>
    <lineage>
        <taxon>Eukaryota</taxon>
        <taxon>Fungi</taxon>
        <taxon>Fungi incertae sedis</taxon>
        <taxon>Zoopagomycota</taxon>
        <taxon>Kickxellomycotina</taxon>
        <taxon>Kickxellomycetes</taxon>
        <taxon>Kickxellales</taxon>
        <taxon>Kickxellaceae</taxon>
        <taxon>Coemansia</taxon>
    </lineage>
</organism>
<dbReference type="EMBL" id="JANBUP010000914">
    <property type="protein sequence ID" value="KAJ2809753.1"/>
    <property type="molecule type" value="Genomic_DNA"/>
</dbReference>
<name>A0ACC1LIV6_9FUNG</name>
<comment type="caution">
    <text evidence="1">The sequence shown here is derived from an EMBL/GenBank/DDBJ whole genome shotgun (WGS) entry which is preliminary data.</text>
</comment>
<gene>
    <name evidence="1" type="ORF">H4S07_003080</name>
</gene>